<protein>
    <submittedName>
        <fullName evidence="5">Prepilin peptidase</fullName>
    </submittedName>
</protein>
<dbReference type="PANTHER" id="PTHR30487:SF0">
    <property type="entry name" value="PREPILIN LEADER PEPTIDASE_N-METHYLTRANSFERASE-RELATED"/>
    <property type="match status" value="1"/>
</dbReference>
<evidence type="ECO:0000256" key="3">
    <source>
        <dbReference type="SAM" id="Phobius"/>
    </source>
</evidence>
<sequence>MPFVALRLNRAELFELSMKPVHVLVAITLPLMVLSAWLFAPPGTILLSLSFGALLIALAAVDIVTLRLPDALNFTVLIFGVIMVALTRPDLWPHHLIGAAVGYGALVALELAYKRLRGRDGLGRGDAKLLGAIGMWVAWPGLAPVLLVASLTGLVAALIAGLAGKRPMASDTAIAFGPFIALAGWIVWLASPHLGLLQLY</sequence>
<proteinExistence type="inferred from homology"/>
<reference evidence="5 6" key="1">
    <citation type="journal article" date="2014" name="Antonie Van Leeuwenhoek">
        <title>Hyphomonas beringensis sp. nov. and Hyphomonas chukchiensis sp. nov., isolated from surface seawater of the Bering Sea and Chukchi Sea.</title>
        <authorList>
            <person name="Li C."/>
            <person name="Lai Q."/>
            <person name="Li G."/>
            <person name="Dong C."/>
            <person name="Wang J."/>
            <person name="Liao Y."/>
            <person name="Shao Z."/>
        </authorList>
    </citation>
    <scope>NUCLEOTIDE SEQUENCE [LARGE SCALE GENOMIC DNA]</scope>
    <source>
        <strain evidence="5 6">SCH89</strain>
    </source>
</reference>
<dbReference type="PRINTS" id="PR00864">
    <property type="entry name" value="PREPILNPTASE"/>
</dbReference>
<dbReference type="Gene3D" id="1.20.120.1220">
    <property type="match status" value="1"/>
</dbReference>
<feature type="transmembrane region" description="Helical" evidence="3">
    <location>
        <begin position="94"/>
        <end position="113"/>
    </location>
</feature>
<keyword evidence="3" id="KW-1133">Transmembrane helix</keyword>
<feature type="transmembrane region" description="Helical" evidence="3">
    <location>
        <begin position="45"/>
        <end position="64"/>
    </location>
</feature>
<dbReference type="GO" id="GO:0005886">
    <property type="term" value="C:plasma membrane"/>
    <property type="evidence" value="ECO:0007669"/>
    <property type="project" value="TreeGrafter"/>
</dbReference>
<dbReference type="eggNOG" id="COG1989">
    <property type="taxonomic scope" value="Bacteria"/>
</dbReference>
<dbReference type="InterPro" id="IPR000045">
    <property type="entry name" value="Prepilin_IV_endopep_pep"/>
</dbReference>
<dbReference type="InterPro" id="IPR050882">
    <property type="entry name" value="Prepilin_peptidase/N-MTase"/>
</dbReference>
<evidence type="ECO:0000259" key="4">
    <source>
        <dbReference type="Pfam" id="PF01478"/>
    </source>
</evidence>
<dbReference type="GO" id="GO:0006465">
    <property type="term" value="P:signal peptide processing"/>
    <property type="evidence" value="ECO:0007669"/>
    <property type="project" value="TreeGrafter"/>
</dbReference>
<organism evidence="5 6">
    <name type="scientific">Hyphomonas oceanitis SCH89</name>
    <dbReference type="NCBI Taxonomy" id="1280953"/>
    <lineage>
        <taxon>Bacteria</taxon>
        <taxon>Pseudomonadati</taxon>
        <taxon>Pseudomonadota</taxon>
        <taxon>Alphaproteobacteria</taxon>
        <taxon>Hyphomonadales</taxon>
        <taxon>Hyphomonadaceae</taxon>
        <taxon>Hyphomonas</taxon>
    </lineage>
</organism>
<dbReference type="GO" id="GO:0004190">
    <property type="term" value="F:aspartic-type endopeptidase activity"/>
    <property type="evidence" value="ECO:0007669"/>
    <property type="project" value="InterPro"/>
</dbReference>
<keyword evidence="3" id="KW-0812">Transmembrane</keyword>
<feature type="transmembrane region" description="Helical" evidence="3">
    <location>
        <begin position="71"/>
        <end position="88"/>
    </location>
</feature>
<dbReference type="InterPro" id="IPR014032">
    <property type="entry name" value="Peptidase_A24A_bac"/>
</dbReference>
<dbReference type="AlphaFoldDB" id="A0A059G7T8"/>
<comment type="similarity">
    <text evidence="1 2">Belongs to the peptidase A24 family.</text>
</comment>
<feature type="domain" description="Prepilin type IV endopeptidase peptidase" evidence="4">
    <location>
        <begin position="51"/>
        <end position="157"/>
    </location>
</feature>
<feature type="transmembrane region" description="Helical" evidence="3">
    <location>
        <begin position="21"/>
        <end position="39"/>
    </location>
</feature>
<evidence type="ECO:0000256" key="2">
    <source>
        <dbReference type="RuleBase" id="RU003793"/>
    </source>
</evidence>
<feature type="transmembrane region" description="Helical" evidence="3">
    <location>
        <begin position="172"/>
        <end position="190"/>
    </location>
</feature>
<keyword evidence="3" id="KW-0472">Membrane</keyword>
<dbReference type="STRING" id="1280953.HOC_07977"/>
<evidence type="ECO:0000313" key="6">
    <source>
        <dbReference type="Proteomes" id="UP000024942"/>
    </source>
</evidence>
<accession>A0A059G7T8</accession>
<name>A0A059G7T8_9PROT</name>
<dbReference type="PATRIC" id="fig|1280953.3.peg.1610"/>
<gene>
    <name evidence="5" type="ORF">HOC_07977</name>
</gene>
<dbReference type="Proteomes" id="UP000024942">
    <property type="component" value="Unassembled WGS sequence"/>
</dbReference>
<feature type="transmembrane region" description="Helical" evidence="3">
    <location>
        <begin position="133"/>
        <end position="160"/>
    </location>
</feature>
<keyword evidence="6" id="KW-1185">Reference proteome</keyword>
<dbReference type="EMBL" id="ARYL01000010">
    <property type="protein sequence ID" value="KDA02867.1"/>
    <property type="molecule type" value="Genomic_DNA"/>
</dbReference>
<comment type="caution">
    <text evidence="5">The sequence shown here is derived from an EMBL/GenBank/DDBJ whole genome shotgun (WGS) entry which is preliminary data.</text>
</comment>
<evidence type="ECO:0000313" key="5">
    <source>
        <dbReference type="EMBL" id="KDA02867.1"/>
    </source>
</evidence>
<dbReference type="Pfam" id="PF01478">
    <property type="entry name" value="Peptidase_A24"/>
    <property type="match status" value="1"/>
</dbReference>
<evidence type="ECO:0000256" key="1">
    <source>
        <dbReference type="ARBA" id="ARBA00005801"/>
    </source>
</evidence>
<dbReference type="PANTHER" id="PTHR30487">
    <property type="entry name" value="TYPE 4 PREPILIN-LIKE PROTEINS LEADER PEPTIDE-PROCESSING ENZYME"/>
    <property type="match status" value="1"/>
</dbReference>